<reference evidence="6" key="1">
    <citation type="submission" date="2015-07" db="EMBL/GenBank/DDBJ databases">
        <title>Reconstructing the complex evolutionary history of mobile plasmids in red algal genomes.</title>
        <authorList>
            <person name="Lee J."/>
            <person name="Kim K.M."/>
            <person name="Yang E.C."/>
            <person name="Miller K.A."/>
            <person name="Boo S.M."/>
            <person name="Bhattacharya D."/>
            <person name="Yoon H.S."/>
        </authorList>
    </citation>
    <scope>NUCLEOTIDE SEQUENCE</scope>
</reference>
<dbReference type="InterPro" id="IPR002358">
    <property type="entry name" value="Ribosomal_uL6_CS"/>
</dbReference>
<evidence type="ECO:0000256" key="4">
    <source>
        <dbReference type="RuleBase" id="RU003869"/>
    </source>
</evidence>
<dbReference type="InterPro" id="IPR019906">
    <property type="entry name" value="Ribosomal_uL6_bac-type"/>
</dbReference>
<evidence type="ECO:0000256" key="3">
    <source>
        <dbReference type="ARBA" id="ARBA00023274"/>
    </source>
</evidence>
<dbReference type="InterPro" id="IPR020040">
    <property type="entry name" value="Ribosomal_uL6_a/b-dom"/>
</dbReference>
<dbReference type="PANTHER" id="PTHR11655:SF14">
    <property type="entry name" value="LARGE RIBOSOMAL SUBUNIT PROTEIN UL6M"/>
    <property type="match status" value="1"/>
</dbReference>
<keyword evidence="2 4" id="KW-0689">Ribosomal protein</keyword>
<proteinExistence type="inferred from homology"/>
<evidence type="ECO:0000313" key="6">
    <source>
        <dbReference type="EMBL" id="AMK96251.1"/>
    </source>
</evidence>
<dbReference type="PROSITE" id="PS00525">
    <property type="entry name" value="RIBOSOMAL_L6_1"/>
    <property type="match status" value="1"/>
</dbReference>
<dbReference type="PRINTS" id="PR00059">
    <property type="entry name" value="RIBOSOMALL6"/>
</dbReference>
<dbReference type="GO" id="GO:0019843">
    <property type="term" value="F:rRNA binding"/>
    <property type="evidence" value="ECO:0007669"/>
    <property type="project" value="InterPro"/>
</dbReference>
<dbReference type="HAMAP" id="MF_01365_B">
    <property type="entry name" value="Ribosomal_uL6_B"/>
    <property type="match status" value="1"/>
</dbReference>
<gene>
    <name evidence="6" type="primary">rpl6</name>
    <name evidence="6" type="ORF">Sdur_222</name>
</gene>
<dbReference type="SUPFAM" id="SSF56053">
    <property type="entry name" value="Ribosomal protein L6"/>
    <property type="match status" value="2"/>
</dbReference>
<dbReference type="EMBL" id="KT266785">
    <property type="protein sequence ID" value="AMK96251.1"/>
    <property type="molecule type" value="Genomic_DNA"/>
</dbReference>
<dbReference type="NCBIfam" id="TIGR03654">
    <property type="entry name" value="L6_bact"/>
    <property type="match status" value="1"/>
</dbReference>
<keyword evidence="3 4" id="KW-0687">Ribonucleoprotein</keyword>
<dbReference type="AlphaFoldDB" id="A0A141SD83"/>
<comment type="similarity">
    <text evidence="1 4">Belongs to the universal ribosomal protein uL6 family.</text>
</comment>
<dbReference type="FunFam" id="3.90.930.12:FF:000001">
    <property type="entry name" value="50S ribosomal protein L6"/>
    <property type="match status" value="1"/>
</dbReference>
<evidence type="ECO:0000256" key="2">
    <source>
        <dbReference type="ARBA" id="ARBA00022980"/>
    </source>
</evidence>
<dbReference type="Pfam" id="PF00347">
    <property type="entry name" value="Ribosomal_L6"/>
    <property type="match status" value="2"/>
</dbReference>
<dbReference type="Gene3D" id="3.90.930.12">
    <property type="entry name" value="Ribosomal protein L6, alpha-beta domain"/>
    <property type="match status" value="2"/>
</dbReference>
<dbReference type="GO" id="GO:0022625">
    <property type="term" value="C:cytosolic large ribosomal subunit"/>
    <property type="evidence" value="ECO:0007669"/>
    <property type="project" value="TreeGrafter"/>
</dbReference>
<geneLocation type="plastid" evidence="6"/>
<name>A0A141SD83_9FLOR</name>
<evidence type="ECO:0000256" key="1">
    <source>
        <dbReference type="ARBA" id="ARBA00009356"/>
    </source>
</evidence>
<accession>A0A141SD83</accession>
<sequence>MSRIGKKSIILSNKINTHIYNNKITIQGPKGEISQEISPNITIKQKDNELILTKKENSKIAEQLYGLSRTLINNMVLGVSVGFRKKLEIRGVGYRAKVENNKLTLNVGYSHPIEILFPKDILIEVENNTMITIEGINKEIVGQVAARIRQIRPPEPYKGKGIRYNQENVRKKIGKAGK</sequence>
<evidence type="ECO:0000259" key="5">
    <source>
        <dbReference type="Pfam" id="PF00347"/>
    </source>
</evidence>
<dbReference type="PANTHER" id="PTHR11655">
    <property type="entry name" value="60S/50S RIBOSOMAL PROTEIN L6/L9"/>
    <property type="match status" value="1"/>
</dbReference>
<dbReference type="InterPro" id="IPR036789">
    <property type="entry name" value="Ribosomal_uL6-like_a/b-dom_sf"/>
</dbReference>
<dbReference type="GO" id="GO:0003735">
    <property type="term" value="F:structural constituent of ribosome"/>
    <property type="evidence" value="ECO:0007669"/>
    <property type="project" value="InterPro"/>
</dbReference>
<dbReference type="InterPro" id="IPR000702">
    <property type="entry name" value="Ribosomal_uL6-like"/>
</dbReference>
<dbReference type="RefSeq" id="YP_009244009.1">
    <property type="nucleotide sequence ID" value="NC_029857.1"/>
</dbReference>
<feature type="domain" description="Large ribosomal subunit protein uL6 alpha-beta" evidence="5">
    <location>
        <begin position="21"/>
        <end position="82"/>
    </location>
</feature>
<organism evidence="6">
    <name type="scientific">Sporolithon durum</name>
    <dbReference type="NCBI Taxonomy" id="48970"/>
    <lineage>
        <taxon>Eukaryota</taxon>
        <taxon>Rhodophyta</taxon>
        <taxon>Florideophyceae</taxon>
        <taxon>Corallinophycidae</taxon>
        <taxon>Sporolithales</taxon>
        <taxon>Sporolithaceae</taxon>
        <taxon>Sporolithon</taxon>
    </lineage>
</organism>
<protein>
    <submittedName>
        <fullName evidence="6">Ribosomal protein L6</fullName>
    </submittedName>
</protein>
<dbReference type="GeneID" id="27215726"/>
<dbReference type="GO" id="GO:0002181">
    <property type="term" value="P:cytoplasmic translation"/>
    <property type="evidence" value="ECO:0007669"/>
    <property type="project" value="TreeGrafter"/>
</dbReference>
<dbReference type="PIRSF" id="PIRSF002162">
    <property type="entry name" value="Ribosomal_L6"/>
    <property type="match status" value="1"/>
</dbReference>
<keyword evidence="6" id="KW-0934">Plastid</keyword>
<feature type="domain" description="Large ribosomal subunit protein uL6 alpha-beta" evidence="5">
    <location>
        <begin position="91"/>
        <end position="164"/>
    </location>
</feature>